<sequence length="168" mass="19246">LKGFETSPTLDGTAYLKHSSIRVDGASIEPAGDYLAICWISKNVKGSPVILEAVPLNAPWEQQFDYTYYSRVSSLTGLPTVVGWVFHEHSWGYKTDITEPRIKDVNLIYSTEDVELAMKKLESYDVKYVFVGSLEHRQYPERGLQKFEAENFFTKVYDEKGVQMYEVL</sequence>
<gene>
    <name evidence="1" type="ORF">S03H2_42746</name>
</gene>
<dbReference type="PANTHER" id="PTHR10790:SF51">
    <property type="entry name" value="TETRATRICOPEPTIDE REPEAT PROTEIN"/>
    <property type="match status" value="1"/>
</dbReference>
<evidence type="ECO:0000313" key="1">
    <source>
        <dbReference type="EMBL" id="GAH64914.1"/>
    </source>
</evidence>
<feature type="non-terminal residue" evidence="1">
    <location>
        <position position="1"/>
    </location>
</feature>
<reference evidence="1" key="1">
    <citation type="journal article" date="2014" name="Front. Microbiol.">
        <title>High frequency of phylogenetically diverse reductive dehalogenase-homologous genes in deep subseafloor sedimentary metagenomes.</title>
        <authorList>
            <person name="Kawai M."/>
            <person name="Futagami T."/>
            <person name="Toyoda A."/>
            <person name="Takaki Y."/>
            <person name="Nishi S."/>
            <person name="Hori S."/>
            <person name="Arai W."/>
            <person name="Tsubouchi T."/>
            <person name="Morono Y."/>
            <person name="Uchiyama I."/>
            <person name="Ito T."/>
            <person name="Fujiyama A."/>
            <person name="Inagaki F."/>
            <person name="Takami H."/>
        </authorList>
    </citation>
    <scope>NUCLEOTIDE SEQUENCE</scope>
    <source>
        <strain evidence="1">Expedition CK06-06</strain>
    </source>
</reference>
<name>X1IFL5_9ZZZZ</name>
<dbReference type="PANTHER" id="PTHR10790">
    <property type="entry name" value="TPR-DOMAIN CONTAINING PROTEIN"/>
    <property type="match status" value="1"/>
</dbReference>
<organism evidence="1">
    <name type="scientific">marine sediment metagenome</name>
    <dbReference type="NCBI Taxonomy" id="412755"/>
    <lineage>
        <taxon>unclassified sequences</taxon>
        <taxon>metagenomes</taxon>
        <taxon>ecological metagenomes</taxon>
    </lineage>
</organism>
<protein>
    <submittedName>
        <fullName evidence="1">Uncharacterized protein</fullName>
    </submittedName>
</protein>
<proteinExistence type="predicted"/>
<dbReference type="EMBL" id="BARU01026626">
    <property type="protein sequence ID" value="GAH64914.1"/>
    <property type="molecule type" value="Genomic_DNA"/>
</dbReference>
<comment type="caution">
    <text evidence="1">The sequence shown here is derived from an EMBL/GenBank/DDBJ whole genome shotgun (WGS) entry which is preliminary data.</text>
</comment>
<dbReference type="AlphaFoldDB" id="X1IFL5"/>
<accession>X1IFL5</accession>